<proteinExistence type="predicted"/>
<accession>A0A6V7PG93</accession>
<name>A0A6V7PG93_ANACO</name>
<sequence length="101" mass="10411">MPMPMLEPIGFTADAGHPPAAAAASPPSASPSPPPPHHHSPHPPLLVVSGGEAVRIAGAASAHWPRNHRDVVGNELAASDDVAAFRRAVEEKSLRLDVVVS</sequence>
<gene>
    <name evidence="2" type="ORF">CB5_LOCUS13058</name>
</gene>
<evidence type="ECO:0000313" key="2">
    <source>
        <dbReference type="EMBL" id="CAD1829847.1"/>
    </source>
</evidence>
<reference evidence="2" key="1">
    <citation type="submission" date="2020-07" db="EMBL/GenBank/DDBJ databases">
        <authorList>
            <person name="Lin J."/>
        </authorList>
    </citation>
    <scope>NUCLEOTIDE SEQUENCE</scope>
</reference>
<dbReference type="EMBL" id="LR862130">
    <property type="protein sequence ID" value="CAD1829847.1"/>
    <property type="molecule type" value="Genomic_DNA"/>
</dbReference>
<dbReference type="AlphaFoldDB" id="A0A6V7PG93"/>
<feature type="region of interest" description="Disordered" evidence="1">
    <location>
        <begin position="1"/>
        <end position="46"/>
    </location>
</feature>
<protein>
    <submittedName>
        <fullName evidence="2">Uncharacterized protein</fullName>
    </submittedName>
</protein>
<evidence type="ECO:0000256" key="1">
    <source>
        <dbReference type="SAM" id="MobiDB-lite"/>
    </source>
</evidence>
<feature type="compositionally biased region" description="Low complexity" evidence="1">
    <location>
        <begin position="17"/>
        <end position="27"/>
    </location>
</feature>
<organism evidence="2">
    <name type="scientific">Ananas comosus var. bracteatus</name>
    <name type="common">red pineapple</name>
    <dbReference type="NCBI Taxonomy" id="296719"/>
    <lineage>
        <taxon>Eukaryota</taxon>
        <taxon>Viridiplantae</taxon>
        <taxon>Streptophyta</taxon>
        <taxon>Embryophyta</taxon>
        <taxon>Tracheophyta</taxon>
        <taxon>Spermatophyta</taxon>
        <taxon>Magnoliopsida</taxon>
        <taxon>Liliopsida</taxon>
        <taxon>Poales</taxon>
        <taxon>Bromeliaceae</taxon>
        <taxon>Bromelioideae</taxon>
        <taxon>Ananas</taxon>
    </lineage>
</organism>